<dbReference type="Proteomes" id="UP000643610">
    <property type="component" value="Unassembled WGS sequence"/>
</dbReference>
<gene>
    <name evidence="1" type="ORF">H8K33_00455</name>
</gene>
<name>A0ABR6XM41_9BURK</name>
<dbReference type="SUPFAM" id="SSF51182">
    <property type="entry name" value="RmlC-like cupins"/>
    <property type="match status" value="1"/>
</dbReference>
<organism evidence="1 2">
    <name type="scientific">Undibacterium amnicola</name>
    <dbReference type="NCBI Taxonomy" id="1834038"/>
    <lineage>
        <taxon>Bacteria</taxon>
        <taxon>Pseudomonadati</taxon>
        <taxon>Pseudomonadota</taxon>
        <taxon>Betaproteobacteria</taxon>
        <taxon>Burkholderiales</taxon>
        <taxon>Oxalobacteraceae</taxon>
        <taxon>Undibacterium</taxon>
    </lineage>
</organism>
<dbReference type="InterPro" id="IPR014710">
    <property type="entry name" value="RmlC-like_jellyroll"/>
</dbReference>
<dbReference type="InterPro" id="IPR011051">
    <property type="entry name" value="RmlC_Cupin_sf"/>
</dbReference>
<keyword evidence="2" id="KW-1185">Reference proteome</keyword>
<dbReference type="RefSeq" id="WP_186889025.1">
    <property type="nucleotide sequence ID" value="NZ_JACOFU010000001.1"/>
</dbReference>
<comment type="caution">
    <text evidence="1">The sequence shown here is derived from an EMBL/GenBank/DDBJ whole genome shotgun (WGS) entry which is preliminary data.</text>
</comment>
<sequence>MKPTALSSTFVVIDSQLKAHGVPVSPSIYSDLDVNFQNFKSCILLAEYTFDADWPSWEMHPAGDEILLLIAGSAEIHLQQNGEIITVQFDEVGSTLTVPQATWHTAKVKESCRIVFMTPGEGSLHALQPPL</sequence>
<dbReference type="Gene3D" id="2.60.120.10">
    <property type="entry name" value="Jelly Rolls"/>
    <property type="match status" value="1"/>
</dbReference>
<proteinExistence type="predicted"/>
<accession>A0ABR6XM41</accession>
<dbReference type="EMBL" id="JACOFU010000001">
    <property type="protein sequence ID" value="MBC3829972.1"/>
    <property type="molecule type" value="Genomic_DNA"/>
</dbReference>
<evidence type="ECO:0000313" key="1">
    <source>
        <dbReference type="EMBL" id="MBC3829972.1"/>
    </source>
</evidence>
<reference evidence="1 2" key="1">
    <citation type="submission" date="2020-08" db="EMBL/GenBank/DDBJ databases">
        <title>Novel species isolated from subtropical streams in China.</title>
        <authorList>
            <person name="Lu H."/>
        </authorList>
    </citation>
    <scope>NUCLEOTIDE SEQUENCE [LARGE SCALE GENOMIC DNA]</scope>
    <source>
        <strain evidence="1 2">KCTC 52442</strain>
    </source>
</reference>
<protein>
    <submittedName>
        <fullName evidence="1">Cupin</fullName>
    </submittedName>
</protein>
<evidence type="ECO:0000313" key="2">
    <source>
        <dbReference type="Proteomes" id="UP000643610"/>
    </source>
</evidence>